<dbReference type="PROSITE" id="PS51304">
    <property type="entry name" value="GALECTIN"/>
    <property type="match status" value="1"/>
</dbReference>
<dbReference type="FunFam" id="2.60.120.200:FF:000021">
    <property type="entry name" value="Galectin"/>
    <property type="match status" value="1"/>
</dbReference>
<sequence length="131" mass="14965">MDAQIVFRRLSIKPGECIIVKGKVLPKAESFSLNLYHNDSDIIFHFNPRFEINTIVCNSRKNGQWELEQRESVFPFKQGEDTKISLSFDSKEVTLKIKGGQEVKFPNRFGVDSAKIFSVEGDFAITSVEFD</sequence>
<dbReference type="Gene3D" id="2.60.120.200">
    <property type="match status" value="1"/>
</dbReference>
<dbReference type="SUPFAM" id="SSF49899">
    <property type="entry name" value="Concanavalin A-like lectins/glucanases"/>
    <property type="match status" value="1"/>
</dbReference>
<evidence type="ECO:0000313" key="4">
    <source>
        <dbReference type="EMBL" id="CAI7935075.1"/>
    </source>
</evidence>
<dbReference type="InterPro" id="IPR013320">
    <property type="entry name" value="ConA-like_dom_sf"/>
</dbReference>
<dbReference type="PANTHER" id="PTHR11346:SF97">
    <property type="entry name" value="GALECTIN-1"/>
    <property type="match status" value="1"/>
</dbReference>
<feature type="domain" description="Galectin" evidence="3">
    <location>
        <begin position="4"/>
        <end position="131"/>
    </location>
</feature>
<dbReference type="SMART" id="SM00276">
    <property type="entry name" value="GLECT"/>
    <property type="match status" value="1"/>
</dbReference>
<dbReference type="InterPro" id="IPR001079">
    <property type="entry name" value="Galectin_CRD"/>
</dbReference>
<dbReference type="InterPro" id="IPR044156">
    <property type="entry name" value="Galectin-like"/>
</dbReference>
<evidence type="ECO:0000256" key="2">
    <source>
        <dbReference type="RuleBase" id="RU102079"/>
    </source>
</evidence>
<dbReference type="GO" id="GO:0030395">
    <property type="term" value="F:lactose binding"/>
    <property type="evidence" value="ECO:0007669"/>
    <property type="project" value="TreeGrafter"/>
</dbReference>
<keyword evidence="1 2" id="KW-0430">Lectin</keyword>
<evidence type="ECO:0000313" key="5">
    <source>
        <dbReference type="Proteomes" id="UP001178461"/>
    </source>
</evidence>
<evidence type="ECO:0000259" key="3">
    <source>
        <dbReference type="PROSITE" id="PS51304"/>
    </source>
</evidence>
<comment type="caution">
    <text evidence="4">The sequence shown here is derived from an EMBL/GenBank/DDBJ whole genome shotgun (WGS) entry which is preliminary data.</text>
</comment>
<name>A0AA35VQ57_9SAUR</name>
<dbReference type="Proteomes" id="UP001178461">
    <property type="component" value="Unassembled WGS sequence"/>
</dbReference>
<evidence type="ECO:0000256" key="1">
    <source>
        <dbReference type="ARBA" id="ARBA00022734"/>
    </source>
</evidence>
<accession>A0AA35VQ57</accession>
<protein>
    <recommendedName>
        <fullName evidence="2">Galectin</fullName>
    </recommendedName>
</protein>
<dbReference type="AlphaFoldDB" id="A0AA35VQ57"/>
<organism evidence="4 5">
    <name type="scientific">Podarcis lilfordi</name>
    <name type="common">Lilford's wall lizard</name>
    <dbReference type="NCBI Taxonomy" id="74358"/>
    <lineage>
        <taxon>Eukaryota</taxon>
        <taxon>Metazoa</taxon>
        <taxon>Chordata</taxon>
        <taxon>Craniata</taxon>
        <taxon>Vertebrata</taxon>
        <taxon>Euteleostomi</taxon>
        <taxon>Lepidosauria</taxon>
        <taxon>Squamata</taxon>
        <taxon>Bifurcata</taxon>
        <taxon>Unidentata</taxon>
        <taxon>Episquamata</taxon>
        <taxon>Laterata</taxon>
        <taxon>Lacertibaenia</taxon>
        <taxon>Lacertidae</taxon>
        <taxon>Podarcis</taxon>
    </lineage>
</organism>
<gene>
    <name evidence="4" type="ORF">PODLI_1B005948</name>
</gene>
<dbReference type="GO" id="GO:0005615">
    <property type="term" value="C:extracellular space"/>
    <property type="evidence" value="ECO:0007669"/>
    <property type="project" value="TreeGrafter"/>
</dbReference>
<dbReference type="PANTHER" id="PTHR11346">
    <property type="entry name" value="GALECTIN"/>
    <property type="match status" value="1"/>
</dbReference>
<proteinExistence type="predicted"/>
<dbReference type="CDD" id="cd00070">
    <property type="entry name" value="GLECT"/>
    <property type="match status" value="1"/>
</dbReference>
<dbReference type="GO" id="GO:0043236">
    <property type="term" value="F:laminin binding"/>
    <property type="evidence" value="ECO:0007669"/>
    <property type="project" value="TreeGrafter"/>
</dbReference>
<reference evidence="4" key="1">
    <citation type="submission" date="2022-12" db="EMBL/GenBank/DDBJ databases">
        <authorList>
            <person name="Alioto T."/>
            <person name="Alioto T."/>
            <person name="Gomez Garrido J."/>
        </authorList>
    </citation>
    <scope>NUCLEOTIDE SEQUENCE</scope>
</reference>
<dbReference type="Pfam" id="PF00337">
    <property type="entry name" value="Gal-bind_lectin"/>
    <property type="match status" value="1"/>
</dbReference>
<dbReference type="EMBL" id="CANTUW010000045">
    <property type="protein sequence ID" value="CAI7935075.1"/>
    <property type="molecule type" value="Genomic_DNA"/>
</dbReference>
<dbReference type="SMART" id="SM00908">
    <property type="entry name" value="Gal-bind_lectin"/>
    <property type="match status" value="1"/>
</dbReference>
<keyword evidence="5" id="KW-1185">Reference proteome</keyword>